<proteinExistence type="predicted"/>
<accession>A0A0E9SUW9</accession>
<protein>
    <submittedName>
        <fullName evidence="1">Uncharacterized protein</fullName>
    </submittedName>
</protein>
<dbReference type="AlphaFoldDB" id="A0A0E9SUW9"/>
<organism evidence="1">
    <name type="scientific">Anguilla anguilla</name>
    <name type="common">European freshwater eel</name>
    <name type="synonym">Muraena anguilla</name>
    <dbReference type="NCBI Taxonomy" id="7936"/>
    <lineage>
        <taxon>Eukaryota</taxon>
        <taxon>Metazoa</taxon>
        <taxon>Chordata</taxon>
        <taxon>Craniata</taxon>
        <taxon>Vertebrata</taxon>
        <taxon>Euteleostomi</taxon>
        <taxon>Actinopterygii</taxon>
        <taxon>Neopterygii</taxon>
        <taxon>Teleostei</taxon>
        <taxon>Anguilliformes</taxon>
        <taxon>Anguillidae</taxon>
        <taxon>Anguilla</taxon>
    </lineage>
</organism>
<reference evidence="1" key="2">
    <citation type="journal article" date="2015" name="Fish Shellfish Immunol.">
        <title>Early steps in the European eel (Anguilla anguilla)-Vibrio vulnificus interaction in the gills: Role of the RtxA13 toxin.</title>
        <authorList>
            <person name="Callol A."/>
            <person name="Pajuelo D."/>
            <person name="Ebbesson L."/>
            <person name="Teles M."/>
            <person name="MacKenzie S."/>
            <person name="Amaro C."/>
        </authorList>
    </citation>
    <scope>NUCLEOTIDE SEQUENCE</scope>
</reference>
<reference evidence="1" key="1">
    <citation type="submission" date="2014-11" db="EMBL/GenBank/DDBJ databases">
        <authorList>
            <person name="Amaro Gonzalez C."/>
        </authorList>
    </citation>
    <scope>NUCLEOTIDE SEQUENCE</scope>
</reference>
<name>A0A0E9SUW9_ANGAN</name>
<sequence length="32" mass="3733">MIEVSEILVVVQGVTNDEMIWDLKSHIVIFFQ</sequence>
<dbReference type="EMBL" id="GBXM01064264">
    <property type="protein sequence ID" value="JAH44313.1"/>
    <property type="molecule type" value="Transcribed_RNA"/>
</dbReference>
<evidence type="ECO:0000313" key="1">
    <source>
        <dbReference type="EMBL" id="JAH44313.1"/>
    </source>
</evidence>